<reference evidence="2 3" key="1">
    <citation type="submission" date="2022-11" db="EMBL/GenBank/DDBJ databases">
        <title>Genome Sequencing of Nocardia sp. ON39_IFM12276 and assembly.</title>
        <authorList>
            <person name="Shimojima M."/>
            <person name="Toyokawa M."/>
            <person name="Uesaka K."/>
        </authorList>
    </citation>
    <scope>NUCLEOTIDE SEQUENCE [LARGE SCALE GENOMIC DNA]</scope>
    <source>
        <strain evidence="2 3">IFM 12276</strain>
    </source>
</reference>
<proteinExistence type="predicted"/>
<sequence length="219" mass="24779">MTGFDERDCLAMVADLLPSYEELPPVRRITADISLAQELPVNPLALGVSVWRGVWYPPVNLEIGPTWHPSGVGRAINPSYEPTTASELLHTNTRWWDEIPHINRLLFPLVIMHSAGLADQMRTLAPTEREHVATNSAYGDMVREALDYMIARHPTPNEWFDPTQSRFFDQQELDEYLRAFRDYLFGNRPEPIYPPTRNRPLSDGEPGGGARDSGGQNVL</sequence>
<evidence type="ECO:0000256" key="1">
    <source>
        <dbReference type="SAM" id="MobiDB-lite"/>
    </source>
</evidence>
<dbReference type="Proteomes" id="UP001317870">
    <property type="component" value="Chromosome"/>
</dbReference>
<organism evidence="2 3">
    <name type="scientific">Nocardia sputorum</name>
    <dbReference type="NCBI Taxonomy" id="2984338"/>
    <lineage>
        <taxon>Bacteria</taxon>
        <taxon>Bacillati</taxon>
        <taxon>Actinomycetota</taxon>
        <taxon>Actinomycetes</taxon>
        <taxon>Mycobacteriales</taxon>
        <taxon>Nocardiaceae</taxon>
        <taxon>Nocardia</taxon>
    </lineage>
</organism>
<accession>A0ABM8CWS4</accession>
<evidence type="ECO:0000313" key="3">
    <source>
        <dbReference type="Proteomes" id="UP001317870"/>
    </source>
</evidence>
<feature type="region of interest" description="Disordered" evidence="1">
    <location>
        <begin position="188"/>
        <end position="219"/>
    </location>
</feature>
<keyword evidence="3" id="KW-1185">Reference proteome</keyword>
<dbReference type="EMBL" id="AP026978">
    <property type="protein sequence ID" value="BDT99445.1"/>
    <property type="molecule type" value="Genomic_DNA"/>
</dbReference>
<evidence type="ECO:0000313" key="2">
    <source>
        <dbReference type="EMBL" id="BDT99445.1"/>
    </source>
</evidence>
<protein>
    <submittedName>
        <fullName evidence="2">Uncharacterized protein</fullName>
    </submittedName>
</protein>
<gene>
    <name evidence="2" type="ORF">IFM12276_24740</name>
</gene>
<name>A0ABM8CWS4_9NOCA</name>